<reference evidence="3 4" key="1">
    <citation type="journal article" date="2016" name="Front. Microbiol.">
        <title>Single-Cell (Meta-)Genomics of a Dimorphic Candidatus Thiomargarita nelsonii Reveals Genomic Plasticity.</title>
        <authorList>
            <person name="Flood B.E."/>
            <person name="Fliss P."/>
            <person name="Jones D.S."/>
            <person name="Dick G.J."/>
            <person name="Jain S."/>
            <person name="Kaster A.K."/>
            <person name="Winkel M."/>
            <person name="Mussmann M."/>
            <person name="Bailey J."/>
        </authorList>
    </citation>
    <scope>NUCLEOTIDE SEQUENCE [LARGE SCALE GENOMIC DNA]</scope>
    <source>
        <strain evidence="3">Hydrate Ridge</strain>
    </source>
</reference>
<feature type="transmembrane region" description="Helical" evidence="1">
    <location>
        <begin position="44"/>
        <end position="63"/>
    </location>
</feature>
<organism evidence="3 4">
    <name type="scientific">Candidatus Thiomargarita nelsonii</name>
    <dbReference type="NCBI Taxonomy" id="1003181"/>
    <lineage>
        <taxon>Bacteria</taxon>
        <taxon>Pseudomonadati</taxon>
        <taxon>Pseudomonadota</taxon>
        <taxon>Gammaproteobacteria</taxon>
        <taxon>Thiotrichales</taxon>
        <taxon>Thiotrichaceae</taxon>
        <taxon>Thiomargarita</taxon>
    </lineage>
</organism>
<accession>A0A4E0QPN8</accession>
<dbReference type="Pfam" id="PF03372">
    <property type="entry name" value="Exo_endo_phos"/>
    <property type="match status" value="1"/>
</dbReference>
<feature type="transmembrane region" description="Helical" evidence="1">
    <location>
        <begin position="68"/>
        <end position="88"/>
    </location>
</feature>
<dbReference type="GO" id="GO:0003824">
    <property type="term" value="F:catalytic activity"/>
    <property type="evidence" value="ECO:0007669"/>
    <property type="project" value="InterPro"/>
</dbReference>
<name>A0A4E0QPN8_9GAMM</name>
<proteinExistence type="predicted"/>
<dbReference type="InterPro" id="IPR036691">
    <property type="entry name" value="Endo/exonu/phosph_ase_sf"/>
</dbReference>
<evidence type="ECO:0000259" key="2">
    <source>
        <dbReference type="Pfam" id="PF03372"/>
    </source>
</evidence>
<dbReference type="Gene3D" id="3.60.10.10">
    <property type="entry name" value="Endonuclease/exonuclease/phosphatase"/>
    <property type="match status" value="1"/>
</dbReference>
<dbReference type="InterPro" id="IPR005135">
    <property type="entry name" value="Endo/exonuclease/phosphatase"/>
</dbReference>
<feature type="domain" description="Endonuclease/exonuclease/phosphatase" evidence="2">
    <location>
        <begin position="106"/>
        <end position="305"/>
    </location>
</feature>
<keyword evidence="1" id="KW-0812">Transmembrane</keyword>
<dbReference type="EMBL" id="JSZA02000038">
    <property type="protein sequence ID" value="TGO03119.1"/>
    <property type="molecule type" value="Genomic_DNA"/>
</dbReference>
<evidence type="ECO:0000256" key="1">
    <source>
        <dbReference type="SAM" id="Phobius"/>
    </source>
</evidence>
<keyword evidence="4" id="KW-1185">Reference proteome</keyword>
<dbReference type="AlphaFoldDB" id="A0A4E0QPN8"/>
<gene>
    <name evidence="3" type="ORF">PN36_12240</name>
</gene>
<protein>
    <recommendedName>
        <fullName evidence="2">Endonuclease/exonuclease/phosphatase domain-containing protein</fullName>
    </recommendedName>
</protein>
<sequence length="314" mass="35846">MKTMNISIKQFFLRRFKLLTVFLLLLSFVGYLGAVHWTFDLFSHFKVQYFALLLFCAFVFLLARQWKWLFFGLLGVFINGVVVLSLYAPPSDFIRQNNTLKLLLSNVNVGNDNFSALIQLVRSEQPDILIVQEWNAHWRQQLKIFDKTLPYIKTSLDSGVFGTIVLSRFPFEEAQILSLGSGELESILVKIRVNDKVISLLTTHPWPPISGKTFEHRNSQLFEVNSFLKDLSSPKIVIGDLNISMWSPIYSFLSQELVNARQGFGILPTWPTFMPFMMIPIDHCLVSSDVNVLNLKTATSIGSDHLPLIVELAL</sequence>
<evidence type="ECO:0000313" key="4">
    <source>
        <dbReference type="Proteomes" id="UP000030428"/>
    </source>
</evidence>
<evidence type="ECO:0000313" key="3">
    <source>
        <dbReference type="EMBL" id="TGO03119.1"/>
    </source>
</evidence>
<keyword evidence="1" id="KW-1133">Transmembrane helix</keyword>
<dbReference type="SUPFAM" id="SSF56219">
    <property type="entry name" value="DNase I-like"/>
    <property type="match status" value="1"/>
</dbReference>
<keyword evidence="1" id="KW-0472">Membrane</keyword>
<comment type="caution">
    <text evidence="3">The sequence shown here is derived from an EMBL/GenBank/DDBJ whole genome shotgun (WGS) entry which is preliminary data.</text>
</comment>
<dbReference type="Proteomes" id="UP000030428">
    <property type="component" value="Unassembled WGS sequence"/>
</dbReference>